<dbReference type="GO" id="GO:0003677">
    <property type="term" value="F:DNA binding"/>
    <property type="evidence" value="ECO:0007669"/>
    <property type="project" value="UniProtKB-KW"/>
</dbReference>
<dbReference type="GO" id="GO:0015074">
    <property type="term" value="P:DNA integration"/>
    <property type="evidence" value="ECO:0007669"/>
    <property type="project" value="UniProtKB-KW"/>
</dbReference>
<feature type="domain" description="Resolvase/invertase-type recombinase catalytic" evidence="7">
    <location>
        <begin position="1"/>
        <end position="123"/>
    </location>
</feature>
<dbReference type="InterPro" id="IPR006118">
    <property type="entry name" value="Recombinase_CS"/>
</dbReference>
<comment type="similarity">
    <text evidence="1">Belongs to the site-specific recombinase resolvase family.</text>
</comment>
<dbReference type="Gene3D" id="3.40.50.1390">
    <property type="entry name" value="Resolvase, N-terminal catalytic domain"/>
    <property type="match status" value="1"/>
</dbReference>
<feature type="active site" description="O-(5'-phospho-DNA)-serine intermediate" evidence="5 6">
    <location>
        <position position="9"/>
    </location>
</feature>
<dbReference type="PANTHER" id="PTHR30461">
    <property type="entry name" value="DNA-INVERTASE FROM LAMBDOID PROPHAGE"/>
    <property type="match status" value="1"/>
</dbReference>
<dbReference type="GO" id="GO:0000150">
    <property type="term" value="F:DNA strand exchange activity"/>
    <property type="evidence" value="ECO:0007669"/>
    <property type="project" value="InterPro"/>
</dbReference>
<dbReference type="PROSITE" id="PS00397">
    <property type="entry name" value="RECOMBINASES_1"/>
    <property type="match status" value="1"/>
</dbReference>
<sequence length="123" mass="13221">MIYGYARVSTTGQDLAQQIAQLTDAGCVKIYREKISGANAERPQLKRAIGALDDGDVLMVTATDRLARNTRDLLNILHAVKEAGAGFRSLAEPMVDTTSQFAEVIVGACNRSGVCSQTERFSA</sequence>
<reference evidence="8 9" key="1">
    <citation type="journal article" date="2013" name="Genome Announc.">
        <title>Draft Genome Sequence of Sphingobium ummariense Strain RL-3, a Hexachlorocyclohexane-Degrading Bacterium.</title>
        <authorList>
            <person name="Kohli P."/>
            <person name="Dua A."/>
            <person name="Sangwan N."/>
            <person name="Oldach P."/>
            <person name="Khurana J.P."/>
            <person name="Lal R."/>
        </authorList>
    </citation>
    <scope>NUCLEOTIDE SEQUENCE [LARGE SCALE GENOMIC DNA]</scope>
    <source>
        <strain evidence="8 9">RL-3</strain>
    </source>
</reference>
<evidence type="ECO:0000256" key="2">
    <source>
        <dbReference type="ARBA" id="ARBA00022908"/>
    </source>
</evidence>
<dbReference type="RefSeq" id="WP_021316089.1">
    <property type="nucleotide sequence ID" value="NZ_AUWY01000004.1"/>
</dbReference>
<dbReference type="eggNOG" id="COG1961">
    <property type="taxonomic scope" value="Bacteria"/>
</dbReference>
<keyword evidence="9" id="KW-1185">Reference proteome</keyword>
<accession>T0KLL5</accession>
<dbReference type="InterPro" id="IPR036162">
    <property type="entry name" value="Resolvase-like_N_sf"/>
</dbReference>
<dbReference type="Pfam" id="PF00239">
    <property type="entry name" value="Resolvase"/>
    <property type="match status" value="1"/>
</dbReference>
<dbReference type="PROSITE" id="PS51736">
    <property type="entry name" value="RECOMBINASES_3"/>
    <property type="match status" value="1"/>
</dbReference>
<dbReference type="SUPFAM" id="SSF53041">
    <property type="entry name" value="Resolvase-like"/>
    <property type="match status" value="1"/>
</dbReference>
<gene>
    <name evidence="8" type="ORF">M529_00025</name>
</gene>
<dbReference type="SMART" id="SM00857">
    <property type="entry name" value="Resolvase"/>
    <property type="match status" value="1"/>
</dbReference>
<dbReference type="AlphaFoldDB" id="T0KLL5"/>
<dbReference type="EMBL" id="AUWY01000004">
    <property type="protein sequence ID" value="EQB34263.1"/>
    <property type="molecule type" value="Genomic_DNA"/>
</dbReference>
<evidence type="ECO:0000256" key="6">
    <source>
        <dbReference type="PROSITE-ProRule" id="PRU10137"/>
    </source>
</evidence>
<protein>
    <submittedName>
        <fullName evidence="8">Resolvase</fullName>
    </submittedName>
</protein>
<evidence type="ECO:0000313" key="9">
    <source>
        <dbReference type="Proteomes" id="UP000015523"/>
    </source>
</evidence>
<evidence type="ECO:0000256" key="1">
    <source>
        <dbReference type="ARBA" id="ARBA00009913"/>
    </source>
</evidence>
<evidence type="ECO:0000256" key="5">
    <source>
        <dbReference type="PIRSR" id="PIRSR606118-50"/>
    </source>
</evidence>
<dbReference type="STRING" id="1346791.M529_00025"/>
<evidence type="ECO:0000313" key="8">
    <source>
        <dbReference type="EMBL" id="EQB34263.1"/>
    </source>
</evidence>
<dbReference type="CDD" id="cd03768">
    <property type="entry name" value="SR_ResInv"/>
    <property type="match status" value="1"/>
</dbReference>
<comment type="caution">
    <text evidence="8">The sequence shown here is derived from an EMBL/GenBank/DDBJ whole genome shotgun (WGS) entry which is preliminary data.</text>
</comment>
<organism evidence="8 9">
    <name type="scientific">Sphingobium ummariense RL-3</name>
    <dbReference type="NCBI Taxonomy" id="1346791"/>
    <lineage>
        <taxon>Bacteria</taxon>
        <taxon>Pseudomonadati</taxon>
        <taxon>Pseudomonadota</taxon>
        <taxon>Alphaproteobacteria</taxon>
        <taxon>Sphingomonadales</taxon>
        <taxon>Sphingomonadaceae</taxon>
        <taxon>Sphingobium</taxon>
    </lineage>
</organism>
<evidence type="ECO:0000259" key="7">
    <source>
        <dbReference type="PROSITE" id="PS51736"/>
    </source>
</evidence>
<dbReference type="Proteomes" id="UP000015523">
    <property type="component" value="Unassembled WGS sequence"/>
</dbReference>
<keyword evidence="4" id="KW-0233">DNA recombination</keyword>
<evidence type="ECO:0000256" key="4">
    <source>
        <dbReference type="ARBA" id="ARBA00023172"/>
    </source>
</evidence>
<feature type="non-terminal residue" evidence="8">
    <location>
        <position position="123"/>
    </location>
</feature>
<dbReference type="PANTHER" id="PTHR30461:SF26">
    <property type="entry name" value="RESOLVASE HOMOLOG YNEB"/>
    <property type="match status" value="1"/>
</dbReference>
<keyword evidence="3" id="KW-0238">DNA-binding</keyword>
<keyword evidence="2" id="KW-0229">DNA integration</keyword>
<dbReference type="OrthoDB" id="114045at2"/>
<evidence type="ECO:0000256" key="3">
    <source>
        <dbReference type="ARBA" id="ARBA00023125"/>
    </source>
</evidence>
<proteinExistence type="inferred from homology"/>
<name>T0KLL5_9SPHN</name>
<dbReference type="InterPro" id="IPR050639">
    <property type="entry name" value="SSR_resolvase"/>
</dbReference>
<dbReference type="InterPro" id="IPR006119">
    <property type="entry name" value="Resolv_N"/>
</dbReference>